<dbReference type="GO" id="GO:0000166">
    <property type="term" value="F:nucleotide binding"/>
    <property type="evidence" value="ECO:0007669"/>
    <property type="project" value="UniProtKB-KW"/>
</dbReference>
<dbReference type="Gene3D" id="1.10.150.340">
    <property type="entry name" value="Pyrimidine 5'-nucleotidase (UMPH-1), N-terminal domain"/>
    <property type="match status" value="1"/>
</dbReference>
<dbReference type="EC" id="3.1.3.5" evidence="3 9"/>
<reference evidence="11" key="2">
    <citation type="submission" date="2018-12" db="UniProtKB">
        <authorList>
            <consortium name="WormBaseParasite"/>
        </authorList>
    </citation>
    <scope>IDENTIFICATION</scope>
    <source>
        <strain evidence="11">Puerto Rican</strain>
    </source>
</reference>
<keyword evidence="9" id="KW-0963">Cytoplasm</keyword>
<dbReference type="InParanoid" id="A0A3Q0KJH9"/>
<dbReference type="FunCoup" id="A0A3Q0KJH9">
    <property type="interactions" value="692"/>
</dbReference>
<dbReference type="AlphaFoldDB" id="A0A3Q0KJH9"/>
<dbReference type="Proteomes" id="UP000008854">
    <property type="component" value="Unassembled WGS sequence"/>
</dbReference>
<evidence type="ECO:0000256" key="3">
    <source>
        <dbReference type="ARBA" id="ARBA00012643"/>
    </source>
</evidence>
<accession>A0A3Q0KJH9</accession>
<keyword evidence="7" id="KW-0460">Magnesium</keyword>
<dbReference type="InterPro" id="IPR023214">
    <property type="entry name" value="HAD_sf"/>
</dbReference>
<dbReference type="NCBIfam" id="TIGR01544">
    <property type="entry name" value="HAD-SF-IE"/>
    <property type="match status" value="1"/>
</dbReference>
<dbReference type="FunFam" id="1.10.150.340:FF:000001">
    <property type="entry name" value="Cytosolic 5-nucleotidase 3-like"/>
    <property type="match status" value="1"/>
</dbReference>
<keyword evidence="10" id="KW-1185">Reference proteome</keyword>
<dbReference type="PANTHER" id="PTHR13045:SF0">
    <property type="entry name" value="7-METHYLGUANOSINE PHOSPHATE-SPECIFIC 5'-NUCLEOTIDASE"/>
    <property type="match status" value="1"/>
</dbReference>
<evidence type="ECO:0000256" key="9">
    <source>
        <dbReference type="RuleBase" id="RU361276"/>
    </source>
</evidence>
<dbReference type="InterPro" id="IPR036412">
    <property type="entry name" value="HAD-like_sf"/>
</dbReference>
<comment type="subcellular location">
    <subcellularLocation>
        <location evidence="9">Cytoplasm</location>
    </subcellularLocation>
</comment>
<dbReference type="GO" id="GO:0009117">
    <property type="term" value="P:nucleotide metabolic process"/>
    <property type="evidence" value="ECO:0007669"/>
    <property type="project" value="UniProtKB-KW"/>
</dbReference>
<evidence type="ECO:0000256" key="1">
    <source>
        <dbReference type="ARBA" id="ARBA00000815"/>
    </source>
</evidence>
<evidence type="ECO:0000313" key="11">
    <source>
        <dbReference type="WBParaSite" id="Smp_097180.1"/>
    </source>
</evidence>
<evidence type="ECO:0000256" key="7">
    <source>
        <dbReference type="ARBA" id="ARBA00022842"/>
    </source>
</evidence>
<evidence type="ECO:0000256" key="2">
    <source>
        <dbReference type="ARBA" id="ARBA00008389"/>
    </source>
</evidence>
<name>A0A3Q0KJH9_SCHMA</name>
<comment type="similarity">
    <text evidence="2 9">Belongs to the pyrimidine 5'-nucleotidase family.</text>
</comment>
<evidence type="ECO:0000313" key="10">
    <source>
        <dbReference type="Proteomes" id="UP000008854"/>
    </source>
</evidence>
<keyword evidence="5 9" id="KW-0547">Nucleotide-binding</keyword>
<dbReference type="WBParaSite" id="Smp_097180.1">
    <property type="protein sequence ID" value="Smp_097180.1"/>
    <property type="gene ID" value="Smp_097180"/>
</dbReference>
<keyword evidence="6 9" id="KW-0378">Hydrolase</keyword>
<evidence type="ECO:0000256" key="6">
    <source>
        <dbReference type="ARBA" id="ARBA00022801"/>
    </source>
</evidence>
<dbReference type="GO" id="GO:0005737">
    <property type="term" value="C:cytoplasm"/>
    <property type="evidence" value="ECO:0007669"/>
    <property type="project" value="UniProtKB-SubCell"/>
</dbReference>
<evidence type="ECO:0000256" key="8">
    <source>
        <dbReference type="ARBA" id="ARBA00023080"/>
    </source>
</evidence>
<dbReference type="SFLD" id="SFLDG01128">
    <property type="entry name" value="C1.4:_5'-Nucleotidase_Like"/>
    <property type="match status" value="1"/>
</dbReference>
<dbReference type="Pfam" id="PF05822">
    <property type="entry name" value="UMPH-1"/>
    <property type="match status" value="1"/>
</dbReference>
<reference evidence="10" key="1">
    <citation type="journal article" date="2012" name="PLoS Negl. Trop. Dis.">
        <title>A systematically improved high quality genome and transcriptome of the human blood fluke Schistosoma mansoni.</title>
        <authorList>
            <person name="Protasio A.V."/>
            <person name="Tsai I.J."/>
            <person name="Babbage A."/>
            <person name="Nichol S."/>
            <person name="Hunt M."/>
            <person name="Aslett M.A."/>
            <person name="De Silva N."/>
            <person name="Velarde G.S."/>
            <person name="Anderson T.J."/>
            <person name="Clark R.C."/>
            <person name="Davidson C."/>
            <person name="Dillon G.P."/>
            <person name="Holroyd N.E."/>
            <person name="LoVerde P.T."/>
            <person name="Lloyd C."/>
            <person name="McQuillan J."/>
            <person name="Oliveira G."/>
            <person name="Otto T.D."/>
            <person name="Parker-Manuel S.J."/>
            <person name="Quail M.A."/>
            <person name="Wilson R.A."/>
            <person name="Zerlotini A."/>
            <person name="Dunne D.W."/>
            <person name="Berriman M."/>
        </authorList>
    </citation>
    <scope>NUCLEOTIDE SEQUENCE [LARGE SCALE GENOMIC DNA]</scope>
    <source>
        <strain evidence="10">Puerto Rican</strain>
    </source>
</reference>
<protein>
    <recommendedName>
        <fullName evidence="3 9">5'-nucleotidase</fullName>
        <ecNumber evidence="3 9">3.1.3.5</ecNumber>
    </recommendedName>
</protein>
<dbReference type="Gene3D" id="3.40.50.1000">
    <property type="entry name" value="HAD superfamily/HAD-like"/>
    <property type="match status" value="1"/>
</dbReference>
<dbReference type="GO" id="GO:0000287">
    <property type="term" value="F:magnesium ion binding"/>
    <property type="evidence" value="ECO:0007669"/>
    <property type="project" value="InterPro"/>
</dbReference>
<keyword evidence="8 9" id="KW-0546">Nucleotide metabolism</keyword>
<proteinExistence type="inferred from homology"/>
<keyword evidence="4" id="KW-0479">Metal-binding</keyword>
<dbReference type="ExpressionAtlas" id="A0A3Q0KJH9">
    <property type="expression patterns" value="baseline"/>
</dbReference>
<dbReference type="SUPFAM" id="SSF56784">
    <property type="entry name" value="HAD-like"/>
    <property type="match status" value="1"/>
</dbReference>
<evidence type="ECO:0000256" key="5">
    <source>
        <dbReference type="ARBA" id="ARBA00022741"/>
    </source>
</evidence>
<sequence>MKYWIGFQLSLFRSRGPNSIKVFAEKMSGSPFVHEYPQIQINAVNNLTTTIQNTLQMTVSTLLNQILENSSIRNINSTTAVYIKNIKTVQQKLEILAISGKDKLEIITDFDRTLSKYCQDGELVPTSYGIFESDPELTETAKSTLINLRNKYYPIELDNNLTENEKTPYMLEWWELAHEVIIECGIQKHTLEKTVKESHLVLRDKVSEFFQLLSDYHIPVLVFSAGLGDVIDLSLHHANVYHDNMRVVSNFMQFNDNGKLIGFSSPIIHVFNKTAGSIINNSIPKRPNVLLLGDSPGDVHMADGATIDDPTGQLGTVLRIGFLNESVQENLEKYQSLYDIVLVNDSTFEIPYKIIQSILCHNE</sequence>
<dbReference type="SFLD" id="SFLDS00003">
    <property type="entry name" value="Haloacid_Dehalogenase"/>
    <property type="match status" value="1"/>
</dbReference>
<dbReference type="GO" id="GO:0008253">
    <property type="term" value="F:5'-nucleotidase activity"/>
    <property type="evidence" value="ECO:0007669"/>
    <property type="project" value="UniProtKB-EC"/>
</dbReference>
<evidence type="ECO:0000256" key="4">
    <source>
        <dbReference type="ARBA" id="ARBA00022723"/>
    </source>
</evidence>
<organism evidence="10 11">
    <name type="scientific">Schistosoma mansoni</name>
    <name type="common">Blood fluke</name>
    <dbReference type="NCBI Taxonomy" id="6183"/>
    <lineage>
        <taxon>Eukaryota</taxon>
        <taxon>Metazoa</taxon>
        <taxon>Spiralia</taxon>
        <taxon>Lophotrochozoa</taxon>
        <taxon>Platyhelminthes</taxon>
        <taxon>Trematoda</taxon>
        <taxon>Digenea</taxon>
        <taxon>Strigeidida</taxon>
        <taxon>Schistosomatoidea</taxon>
        <taxon>Schistosomatidae</taxon>
        <taxon>Schistosoma</taxon>
    </lineage>
</organism>
<comment type="catalytic activity">
    <reaction evidence="1 9">
        <text>a ribonucleoside 5'-phosphate + H2O = a ribonucleoside + phosphate</text>
        <dbReference type="Rhea" id="RHEA:12484"/>
        <dbReference type="ChEBI" id="CHEBI:15377"/>
        <dbReference type="ChEBI" id="CHEBI:18254"/>
        <dbReference type="ChEBI" id="CHEBI:43474"/>
        <dbReference type="ChEBI" id="CHEBI:58043"/>
        <dbReference type="EC" id="3.1.3.5"/>
    </reaction>
</comment>
<dbReference type="InterPro" id="IPR006434">
    <property type="entry name" value="Pyrimidine_nucleotidase_eu"/>
</dbReference>
<dbReference type="PANTHER" id="PTHR13045">
    <property type="entry name" value="5'-NUCLEOTIDASE"/>
    <property type="match status" value="1"/>
</dbReference>